<dbReference type="InterPro" id="IPR044751">
    <property type="entry name" value="Ion_transp-like_CBS"/>
</dbReference>
<evidence type="ECO:0000256" key="7">
    <source>
        <dbReference type="ARBA" id="ARBA00023180"/>
    </source>
</evidence>
<evidence type="ECO:0000256" key="5">
    <source>
        <dbReference type="ARBA" id="ARBA00023122"/>
    </source>
</evidence>
<dbReference type="PANTHER" id="PTHR12064:SF97">
    <property type="entry name" value="METAL TRANSPORTER CNNM-5"/>
    <property type="match status" value="1"/>
</dbReference>
<evidence type="ECO:0000256" key="1">
    <source>
        <dbReference type="ARBA" id="ARBA00004141"/>
    </source>
</evidence>
<evidence type="ECO:0000259" key="11">
    <source>
        <dbReference type="PROSITE" id="PS51846"/>
    </source>
</evidence>
<dbReference type="Gene3D" id="3.10.580.10">
    <property type="entry name" value="CBS-domain"/>
    <property type="match status" value="2"/>
</dbReference>
<dbReference type="InterPro" id="IPR002550">
    <property type="entry name" value="CNNM"/>
</dbReference>
<dbReference type="InterPro" id="IPR045095">
    <property type="entry name" value="ACDP"/>
</dbReference>
<dbReference type="InterPro" id="IPR046342">
    <property type="entry name" value="CBS_dom_sf"/>
</dbReference>
<sequence length="502" mass="54714">MQLINAAIATRMLTKFGQSGYSESITFGSIMWFVYAGISCFLVLFAGIMSGLTLGLMSLGLVELEILQRSGTSTEKKQAAAILPVVQKQHQLLVTLLLCNAAAMEALPIYLDKLFNQYIAILLSVTFVLAFGEIIPQATCSRYGLAVGANFVWLVRILMIICYPIAYPIGKILDWVLGHNEALFRRAQLKALVSIHGKEAGKGGELTHDETTIISGALDLTEKTAEEAMTPIESTFSLDVNSKLDWEAMGKILARGHSRVPVYSGNPKNIIGLLLVKSLLTVRPETETPVSAVSIRRIPRVPSDMPLYDILNEFQKGSSHMAAVVKAKGKSKAPPPTTDGGKYEEKKITEGNSQLTTPLLSKQDEKLDSVVVDIDRVSRPTNGDKHSFSHLNNAVVKVLPHMSEDIEDGEVIGIMTLEDVFEELLQEEIVDETDEYVDVHKRIRVAAAAAASSVARAPSSRRLTSNKGAGTQNKAGPTPRKSENDLKIPRAQGTEHLVGNNR</sequence>
<reference evidence="12" key="1">
    <citation type="submission" date="2018-02" db="EMBL/GenBank/DDBJ databases">
        <title>Rhizophora mucronata_Transcriptome.</title>
        <authorList>
            <person name="Meera S.P."/>
            <person name="Sreeshan A."/>
            <person name="Augustine A."/>
        </authorList>
    </citation>
    <scope>NUCLEOTIDE SEQUENCE</scope>
    <source>
        <tissue evidence="12">Leaf</tissue>
    </source>
</reference>
<feature type="transmembrane region" description="Helical" evidence="10">
    <location>
        <begin position="117"/>
        <end position="136"/>
    </location>
</feature>
<keyword evidence="4 8" id="KW-1133">Transmembrane helix</keyword>
<dbReference type="FunFam" id="3.10.580.10:FF:000042">
    <property type="entry name" value="DUF21 domain-containing protein isoform A"/>
    <property type="match status" value="1"/>
</dbReference>
<evidence type="ECO:0000256" key="8">
    <source>
        <dbReference type="PROSITE-ProRule" id="PRU01193"/>
    </source>
</evidence>
<keyword evidence="6 8" id="KW-0472">Membrane</keyword>
<feature type="transmembrane region" description="Helical" evidence="10">
    <location>
        <begin position="32"/>
        <end position="62"/>
    </location>
</feature>
<accession>A0A2P2M191</accession>
<feature type="domain" description="CNNM transmembrane" evidence="11">
    <location>
        <begin position="28"/>
        <end position="210"/>
    </location>
</feature>
<evidence type="ECO:0000256" key="6">
    <source>
        <dbReference type="ARBA" id="ARBA00023136"/>
    </source>
</evidence>
<evidence type="ECO:0000256" key="3">
    <source>
        <dbReference type="ARBA" id="ARBA00022737"/>
    </source>
</evidence>
<feature type="region of interest" description="Disordered" evidence="9">
    <location>
        <begin position="454"/>
        <end position="502"/>
    </location>
</feature>
<evidence type="ECO:0000256" key="4">
    <source>
        <dbReference type="ARBA" id="ARBA00022989"/>
    </source>
</evidence>
<keyword evidence="7" id="KW-0325">Glycoprotein</keyword>
<feature type="compositionally biased region" description="Polar residues" evidence="9">
    <location>
        <begin position="463"/>
        <end position="475"/>
    </location>
</feature>
<dbReference type="AlphaFoldDB" id="A0A2P2M191"/>
<dbReference type="CDD" id="cd04590">
    <property type="entry name" value="CBS_pair_CorC_HlyC_assoc"/>
    <property type="match status" value="1"/>
</dbReference>
<feature type="transmembrane region" description="Helical" evidence="10">
    <location>
        <begin position="143"/>
        <end position="166"/>
    </location>
</feature>
<dbReference type="GO" id="GO:0010960">
    <property type="term" value="P:magnesium ion homeostasis"/>
    <property type="evidence" value="ECO:0007669"/>
    <property type="project" value="InterPro"/>
</dbReference>
<evidence type="ECO:0000313" key="12">
    <source>
        <dbReference type="EMBL" id="MBX23968.1"/>
    </source>
</evidence>
<comment type="subcellular location">
    <subcellularLocation>
        <location evidence="1">Membrane</location>
        <topology evidence="1">Multi-pass membrane protein</topology>
    </subcellularLocation>
</comment>
<dbReference type="PANTHER" id="PTHR12064">
    <property type="entry name" value="METAL TRANSPORTER CNNM"/>
    <property type="match status" value="1"/>
</dbReference>
<dbReference type="EMBL" id="GGEC01043484">
    <property type="protein sequence ID" value="MBX23968.1"/>
    <property type="molecule type" value="Transcribed_RNA"/>
</dbReference>
<keyword evidence="2 8" id="KW-0812">Transmembrane</keyword>
<evidence type="ECO:0000256" key="9">
    <source>
        <dbReference type="SAM" id="MobiDB-lite"/>
    </source>
</evidence>
<proteinExistence type="predicted"/>
<keyword evidence="5" id="KW-0129">CBS domain</keyword>
<name>A0A2P2M191_RHIMU</name>
<evidence type="ECO:0000256" key="10">
    <source>
        <dbReference type="SAM" id="Phobius"/>
    </source>
</evidence>
<dbReference type="GO" id="GO:0005737">
    <property type="term" value="C:cytoplasm"/>
    <property type="evidence" value="ECO:0007669"/>
    <property type="project" value="TreeGrafter"/>
</dbReference>
<dbReference type="GO" id="GO:0016020">
    <property type="term" value="C:membrane"/>
    <property type="evidence" value="ECO:0007669"/>
    <property type="project" value="UniProtKB-SubCell"/>
</dbReference>
<keyword evidence="3" id="KW-0677">Repeat</keyword>
<dbReference type="PROSITE" id="PS51846">
    <property type="entry name" value="CNNM"/>
    <property type="match status" value="1"/>
</dbReference>
<dbReference type="SUPFAM" id="SSF54631">
    <property type="entry name" value="CBS-domain pair"/>
    <property type="match status" value="1"/>
</dbReference>
<protein>
    <recommendedName>
        <fullName evidence="11">CNNM transmembrane domain-containing protein</fullName>
    </recommendedName>
</protein>
<organism evidence="12">
    <name type="scientific">Rhizophora mucronata</name>
    <name type="common">Asiatic mangrove</name>
    <dbReference type="NCBI Taxonomy" id="61149"/>
    <lineage>
        <taxon>Eukaryota</taxon>
        <taxon>Viridiplantae</taxon>
        <taxon>Streptophyta</taxon>
        <taxon>Embryophyta</taxon>
        <taxon>Tracheophyta</taxon>
        <taxon>Spermatophyta</taxon>
        <taxon>Magnoliopsida</taxon>
        <taxon>eudicotyledons</taxon>
        <taxon>Gunneridae</taxon>
        <taxon>Pentapetalae</taxon>
        <taxon>rosids</taxon>
        <taxon>fabids</taxon>
        <taxon>Malpighiales</taxon>
        <taxon>Rhizophoraceae</taxon>
        <taxon>Rhizophora</taxon>
    </lineage>
</organism>
<evidence type="ECO:0000256" key="2">
    <source>
        <dbReference type="ARBA" id="ARBA00022692"/>
    </source>
</evidence>
<dbReference type="FunFam" id="3.10.580.10:FF:000021">
    <property type="entry name" value="DUF21 domain-containing protein At4g14240-like"/>
    <property type="match status" value="1"/>
</dbReference>
<dbReference type="GO" id="GO:0030026">
    <property type="term" value="P:intracellular manganese ion homeostasis"/>
    <property type="evidence" value="ECO:0007669"/>
    <property type="project" value="TreeGrafter"/>
</dbReference>
<dbReference type="Pfam" id="PF01595">
    <property type="entry name" value="CNNM"/>
    <property type="match status" value="1"/>
</dbReference>